<dbReference type="Pfam" id="PF00488">
    <property type="entry name" value="MutS_V"/>
    <property type="match status" value="1"/>
</dbReference>
<accession>A0A2G2VBL8</accession>
<gene>
    <name evidence="5" type="ORF">CQW23_30038</name>
</gene>
<proteinExistence type="predicted"/>
<keyword evidence="6" id="KW-1185">Reference proteome</keyword>
<sequence>MKQPSDMNVFSVADVHYEDKKALSVVKQLTVKLLSTALLNVEHKDDEYYEETMCALTEIGSYSHTPKQPNLDLQNQLSPTAKTPIEEPSVLELKEPQLSKALISSLMRHKRAMGRKIDDIIGISPGICMPKSHLEQDCMPTKLTWSQILHTLVNRKLTYWNDLFIEMRIKVDYQHMRYNGTKRQEKEPLHKEARKEEEKSKLNPPCYKYLKRTFRSSGVQFEETLRMTTPMMIPTKGVQKHEFQSSSSITDFSNQCQHMVIQCSGTDISHGLACGPSGSWAPCSIPIQKIGALQFIEMSEIRSLITGATSSRLVLIDEICRGTETAKGTYIAGSVIETHSQGIFD</sequence>
<name>A0A2G2VBL8_CAPBA</name>
<organism evidence="5 6">
    <name type="scientific">Capsicum baccatum</name>
    <name type="common">Peruvian pepper</name>
    <dbReference type="NCBI Taxonomy" id="33114"/>
    <lineage>
        <taxon>Eukaryota</taxon>
        <taxon>Viridiplantae</taxon>
        <taxon>Streptophyta</taxon>
        <taxon>Embryophyta</taxon>
        <taxon>Tracheophyta</taxon>
        <taxon>Spermatophyta</taxon>
        <taxon>Magnoliopsida</taxon>
        <taxon>eudicotyledons</taxon>
        <taxon>Gunneridae</taxon>
        <taxon>Pentapetalae</taxon>
        <taxon>asterids</taxon>
        <taxon>lamiids</taxon>
        <taxon>Solanales</taxon>
        <taxon>Solanaceae</taxon>
        <taxon>Solanoideae</taxon>
        <taxon>Capsiceae</taxon>
        <taxon>Capsicum</taxon>
    </lineage>
</organism>
<dbReference type="InterPro" id="IPR000432">
    <property type="entry name" value="DNA_mismatch_repair_MutS_C"/>
</dbReference>
<dbReference type="STRING" id="33114.A0A2G2VBL8"/>
<dbReference type="GO" id="GO:0006298">
    <property type="term" value="P:mismatch repair"/>
    <property type="evidence" value="ECO:0007669"/>
    <property type="project" value="InterPro"/>
</dbReference>
<feature type="domain" description="DNA mismatch repair proteins mutS family" evidence="4">
    <location>
        <begin position="296"/>
        <end position="338"/>
    </location>
</feature>
<evidence type="ECO:0000259" key="4">
    <source>
        <dbReference type="Pfam" id="PF00488"/>
    </source>
</evidence>
<dbReference type="Gene3D" id="3.40.50.300">
    <property type="entry name" value="P-loop containing nucleotide triphosphate hydrolases"/>
    <property type="match status" value="1"/>
</dbReference>
<evidence type="ECO:0000313" key="5">
    <source>
        <dbReference type="EMBL" id="PHT30374.1"/>
    </source>
</evidence>
<reference evidence="6" key="2">
    <citation type="journal article" date="2017" name="J. Anim. Genet.">
        <title>Multiple reference genome sequences of hot pepper reveal the massive evolution of plant disease resistance genes by retroduplication.</title>
        <authorList>
            <person name="Kim S."/>
            <person name="Park J."/>
            <person name="Yeom S.-I."/>
            <person name="Kim Y.-M."/>
            <person name="Seo E."/>
            <person name="Kim K.-T."/>
            <person name="Kim M.-S."/>
            <person name="Lee J.M."/>
            <person name="Cheong K."/>
            <person name="Shin H.-S."/>
            <person name="Kim S.-B."/>
            <person name="Han K."/>
            <person name="Lee J."/>
            <person name="Park M."/>
            <person name="Lee H.-A."/>
            <person name="Lee H.-Y."/>
            <person name="Lee Y."/>
            <person name="Oh S."/>
            <person name="Lee J.H."/>
            <person name="Choi E."/>
            <person name="Choi E."/>
            <person name="Lee S.E."/>
            <person name="Jeon J."/>
            <person name="Kim H."/>
            <person name="Choi G."/>
            <person name="Song H."/>
            <person name="Lee J."/>
            <person name="Lee S.-C."/>
            <person name="Kwon J.-K."/>
            <person name="Lee H.-Y."/>
            <person name="Koo N."/>
            <person name="Hong Y."/>
            <person name="Kim R.W."/>
            <person name="Kang W.-H."/>
            <person name="Huh J.H."/>
            <person name="Kang B.-C."/>
            <person name="Yang T.-J."/>
            <person name="Lee Y.-H."/>
            <person name="Bennetzen J.L."/>
            <person name="Choi D."/>
        </authorList>
    </citation>
    <scope>NUCLEOTIDE SEQUENCE [LARGE SCALE GENOMIC DNA]</scope>
    <source>
        <strain evidence="6">cv. PBC81</strain>
    </source>
</reference>
<dbReference type="InterPro" id="IPR027417">
    <property type="entry name" value="P-loop_NTPase"/>
</dbReference>
<dbReference type="GO" id="GO:0005524">
    <property type="term" value="F:ATP binding"/>
    <property type="evidence" value="ECO:0007669"/>
    <property type="project" value="UniProtKB-KW"/>
</dbReference>
<dbReference type="Proteomes" id="UP000224567">
    <property type="component" value="Unassembled WGS sequence"/>
</dbReference>
<evidence type="ECO:0000313" key="6">
    <source>
        <dbReference type="Proteomes" id="UP000224567"/>
    </source>
</evidence>
<comment type="caution">
    <text evidence="5">The sequence shown here is derived from an EMBL/GenBank/DDBJ whole genome shotgun (WGS) entry which is preliminary data.</text>
</comment>
<keyword evidence="1" id="KW-0547">Nucleotide-binding</keyword>
<dbReference type="GO" id="GO:0030983">
    <property type="term" value="F:mismatched DNA binding"/>
    <property type="evidence" value="ECO:0007669"/>
    <property type="project" value="InterPro"/>
</dbReference>
<evidence type="ECO:0000256" key="1">
    <source>
        <dbReference type="ARBA" id="ARBA00022741"/>
    </source>
</evidence>
<keyword evidence="2" id="KW-0067">ATP-binding</keyword>
<dbReference type="AlphaFoldDB" id="A0A2G2VBL8"/>
<dbReference type="OrthoDB" id="911978at2759"/>
<dbReference type="PANTHER" id="PTHR48448:SF1">
    <property type="entry name" value="MUTL PROTEIN ISOFORM 1"/>
    <property type="match status" value="1"/>
</dbReference>
<evidence type="ECO:0000256" key="2">
    <source>
        <dbReference type="ARBA" id="ARBA00022840"/>
    </source>
</evidence>
<protein>
    <submittedName>
        <fullName evidence="5">DNA mismatch repair protein MSH1, mitochondrial</fullName>
    </submittedName>
</protein>
<evidence type="ECO:0000256" key="3">
    <source>
        <dbReference type="ARBA" id="ARBA00023125"/>
    </source>
</evidence>
<keyword evidence="3" id="KW-0238">DNA-binding</keyword>
<reference evidence="5 6" key="1">
    <citation type="journal article" date="2017" name="Genome Biol.">
        <title>New reference genome sequences of hot pepper reveal the massive evolution of plant disease-resistance genes by retroduplication.</title>
        <authorList>
            <person name="Kim S."/>
            <person name="Park J."/>
            <person name="Yeom S.I."/>
            <person name="Kim Y.M."/>
            <person name="Seo E."/>
            <person name="Kim K.T."/>
            <person name="Kim M.S."/>
            <person name="Lee J.M."/>
            <person name="Cheong K."/>
            <person name="Shin H.S."/>
            <person name="Kim S.B."/>
            <person name="Han K."/>
            <person name="Lee J."/>
            <person name="Park M."/>
            <person name="Lee H.A."/>
            <person name="Lee H.Y."/>
            <person name="Lee Y."/>
            <person name="Oh S."/>
            <person name="Lee J.H."/>
            <person name="Choi E."/>
            <person name="Choi E."/>
            <person name="Lee S.E."/>
            <person name="Jeon J."/>
            <person name="Kim H."/>
            <person name="Choi G."/>
            <person name="Song H."/>
            <person name="Lee J."/>
            <person name="Lee S.C."/>
            <person name="Kwon J.K."/>
            <person name="Lee H.Y."/>
            <person name="Koo N."/>
            <person name="Hong Y."/>
            <person name="Kim R.W."/>
            <person name="Kang W.H."/>
            <person name="Huh J.H."/>
            <person name="Kang B.C."/>
            <person name="Yang T.J."/>
            <person name="Lee Y.H."/>
            <person name="Bennetzen J.L."/>
            <person name="Choi D."/>
        </authorList>
    </citation>
    <scope>NUCLEOTIDE SEQUENCE [LARGE SCALE GENOMIC DNA]</scope>
    <source>
        <strain evidence="6">cv. PBC81</strain>
    </source>
</reference>
<dbReference type="InterPro" id="IPR053276">
    <property type="entry name" value="MtDNA_mismatch_repair_MutS"/>
</dbReference>
<dbReference type="PANTHER" id="PTHR48448">
    <property type="entry name" value="MUTL PROTEIN ISOFORM 1"/>
    <property type="match status" value="1"/>
</dbReference>
<dbReference type="EMBL" id="MLFT02000037">
    <property type="protein sequence ID" value="PHT30374.1"/>
    <property type="molecule type" value="Genomic_DNA"/>
</dbReference>